<dbReference type="NCBIfam" id="NF033745">
    <property type="entry name" value="class_C_sortase"/>
    <property type="match status" value="1"/>
</dbReference>
<evidence type="ECO:0000313" key="5">
    <source>
        <dbReference type="EMBL" id="OKA38950.1"/>
    </source>
</evidence>
<keyword evidence="4" id="KW-0812">Transmembrane</keyword>
<proteinExistence type="predicted"/>
<keyword evidence="4" id="KW-0472">Membrane</keyword>
<evidence type="ECO:0000256" key="2">
    <source>
        <dbReference type="PIRSR" id="PIRSR605754-1"/>
    </source>
</evidence>
<feature type="active site" description="Proton donor/acceptor" evidence="2">
    <location>
        <position position="146"/>
    </location>
</feature>
<accession>A0A1C4FG86</accession>
<comment type="caution">
    <text evidence="5">The sequence shown here is derived from an EMBL/GenBank/DDBJ whole genome shotgun (WGS) entry which is preliminary data.</text>
</comment>
<keyword evidence="1" id="KW-0378">Hydrolase</keyword>
<feature type="region of interest" description="Disordered" evidence="3">
    <location>
        <begin position="57"/>
        <end position="84"/>
    </location>
</feature>
<dbReference type="RefSeq" id="WP_073517124.1">
    <property type="nucleotide sequence ID" value="NZ_MPOM01000007.1"/>
</dbReference>
<keyword evidence="4" id="KW-1133">Transmembrane helix</keyword>
<dbReference type="AlphaFoldDB" id="A0A1C4FG86"/>
<dbReference type="NCBIfam" id="TIGR01076">
    <property type="entry name" value="sortase_fam"/>
    <property type="match status" value="1"/>
</dbReference>
<reference evidence="5 6" key="1">
    <citation type="submission" date="2016-11" db="EMBL/GenBank/DDBJ databases">
        <title>Identification of Bacillus cereus isolated from egg-white.</title>
        <authorList>
            <person name="Soni A."/>
            <person name="Oey I."/>
            <person name="Silcock P."/>
            <person name="Bremer P."/>
        </authorList>
    </citation>
    <scope>NUCLEOTIDE SEQUENCE [LARGE SCALE GENOMIC DNA]</scope>
    <source>
        <strain evidence="5 6">NZAS03</strain>
    </source>
</reference>
<evidence type="ECO:0000256" key="4">
    <source>
        <dbReference type="SAM" id="Phobius"/>
    </source>
</evidence>
<dbReference type="Proteomes" id="UP000186535">
    <property type="component" value="Unassembled WGS sequence"/>
</dbReference>
<feature type="transmembrane region" description="Helical" evidence="4">
    <location>
        <begin position="245"/>
        <end position="261"/>
    </location>
</feature>
<dbReference type="Pfam" id="PF04203">
    <property type="entry name" value="Sortase"/>
    <property type="match status" value="1"/>
</dbReference>
<dbReference type="EMBL" id="MPON01000002">
    <property type="protein sequence ID" value="OKA38950.1"/>
    <property type="molecule type" value="Genomic_DNA"/>
</dbReference>
<evidence type="ECO:0000313" key="6">
    <source>
        <dbReference type="Proteomes" id="UP000186535"/>
    </source>
</evidence>
<dbReference type="Gene3D" id="2.40.260.10">
    <property type="entry name" value="Sortase"/>
    <property type="match status" value="1"/>
</dbReference>
<dbReference type="GO" id="GO:0016787">
    <property type="term" value="F:hydrolase activity"/>
    <property type="evidence" value="ECO:0007669"/>
    <property type="project" value="UniProtKB-KW"/>
</dbReference>
<dbReference type="InterPro" id="IPR023365">
    <property type="entry name" value="Sortase_dom-sf"/>
</dbReference>
<gene>
    <name evidence="5" type="ORF">BJR07_13720</name>
</gene>
<sequence length="272" mass="30591">MKRNIIFGCIFLVGLSIFLYPTVSNWLATRAHYSEVSTYDKKVKELQSEEIARKEKEAKEYNEKLQNERQTVTDPFSSEGSGNSSSYVDMLNVGEVMGYVEIPKINVKLPIYHGTSEEVLNRGVGHIENSSLPVGGDGTHSILTGHRGLPSAVLFTDLDKLEESDVFYIHSLDKVLAYKVDQIKVVLPEETADLTVAENQDYVTLITCTPYGVNTHRLLVRGHRVPYDQKEKEEIKEVVGVDKRMIGAGAIIVGALLFALYRRKERKTIEKI</sequence>
<feature type="compositionally biased region" description="Basic and acidic residues" evidence="3">
    <location>
        <begin position="57"/>
        <end position="67"/>
    </location>
</feature>
<dbReference type="SUPFAM" id="SSF63817">
    <property type="entry name" value="Sortase"/>
    <property type="match status" value="1"/>
</dbReference>
<dbReference type="InterPro" id="IPR005754">
    <property type="entry name" value="Sortase"/>
</dbReference>
<evidence type="ECO:0000256" key="1">
    <source>
        <dbReference type="ARBA" id="ARBA00022801"/>
    </source>
</evidence>
<protein>
    <submittedName>
        <fullName evidence="5">Class C sortase</fullName>
    </submittedName>
</protein>
<evidence type="ECO:0000256" key="3">
    <source>
        <dbReference type="SAM" id="MobiDB-lite"/>
    </source>
</evidence>
<organism evidence="5 6">
    <name type="scientific">Bacillus cereus</name>
    <dbReference type="NCBI Taxonomy" id="1396"/>
    <lineage>
        <taxon>Bacteria</taxon>
        <taxon>Bacillati</taxon>
        <taxon>Bacillota</taxon>
        <taxon>Bacilli</taxon>
        <taxon>Bacillales</taxon>
        <taxon>Bacillaceae</taxon>
        <taxon>Bacillus</taxon>
        <taxon>Bacillus cereus group</taxon>
    </lineage>
</organism>
<name>A0A1C4FG86_BACCE</name>
<dbReference type="InterPro" id="IPR042002">
    <property type="entry name" value="Sortase_C"/>
</dbReference>
<dbReference type="CDD" id="cd05827">
    <property type="entry name" value="Sortase_C"/>
    <property type="match status" value="1"/>
</dbReference>
<feature type="active site" description="Acyl-thioester intermediate" evidence="2">
    <location>
        <position position="208"/>
    </location>
</feature>